<dbReference type="RefSeq" id="WP_394844241.1">
    <property type="nucleotide sequence ID" value="NZ_CP089982.1"/>
</dbReference>
<keyword evidence="2" id="KW-0238">DNA-binding</keyword>
<dbReference type="NCBIfam" id="TIGR01764">
    <property type="entry name" value="excise"/>
    <property type="match status" value="1"/>
</dbReference>
<dbReference type="EMBL" id="CP089982">
    <property type="protein sequence ID" value="WXA93641.1"/>
    <property type="molecule type" value="Genomic_DNA"/>
</dbReference>
<proteinExistence type="predicted"/>
<evidence type="ECO:0000313" key="2">
    <source>
        <dbReference type="EMBL" id="WXA93641.1"/>
    </source>
</evidence>
<name>A0ABZ2K4L1_9BACT</name>
<dbReference type="InterPro" id="IPR041657">
    <property type="entry name" value="HTH_17"/>
</dbReference>
<dbReference type="InterPro" id="IPR009061">
    <property type="entry name" value="DNA-bd_dom_put_sf"/>
</dbReference>
<gene>
    <name evidence="2" type="ORF">LZC95_45210</name>
</gene>
<reference evidence="2 3" key="1">
    <citation type="submission" date="2021-12" db="EMBL/GenBank/DDBJ databases">
        <title>Discovery of the Pendulisporaceae a myxobacterial family with distinct sporulation behavior and unique specialized metabolism.</title>
        <authorList>
            <person name="Garcia R."/>
            <person name="Popoff A."/>
            <person name="Bader C.D."/>
            <person name="Loehr J."/>
            <person name="Walesch S."/>
            <person name="Walt C."/>
            <person name="Boldt J."/>
            <person name="Bunk B."/>
            <person name="Haeckl F.J.F.P.J."/>
            <person name="Gunesch A.P."/>
            <person name="Birkelbach J."/>
            <person name="Nuebel U."/>
            <person name="Pietschmann T."/>
            <person name="Bach T."/>
            <person name="Mueller R."/>
        </authorList>
    </citation>
    <scope>NUCLEOTIDE SEQUENCE [LARGE SCALE GENOMIC DNA]</scope>
    <source>
        <strain evidence="2 3">MSr12523</strain>
    </source>
</reference>
<evidence type="ECO:0000313" key="3">
    <source>
        <dbReference type="Proteomes" id="UP001379533"/>
    </source>
</evidence>
<accession>A0ABZ2K4L1</accession>
<dbReference type="GO" id="GO:0003677">
    <property type="term" value="F:DNA binding"/>
    <property type="evidence" value="ECO:0007669"/>
    <property type="project" value="UniProtKB-KW"/>
</dbReference>
<evidence type="ECO:0000259" key="1">
    <source>
        <dbReference type="Pfam" id="PF12728"/>
    </source>
</evidence>
<dbReference type="InterPro" id="IPR010093">
    <property type="entry name" value="SinI_DNA-bd"/>
</dbReference>
<keyword evidence="3" id="KW-1185">Reference proteome</keyword>
<protein>
    <submittedName>
        <fullName evidence="2">Excisionase family DNA-binding protein</fullName>
    </submittedName>
</protein>
<dbReference type="Pfam" id="PF12728">
    <property type="entry name" value="HTH_17"/>
    <property type="match status" value="1"/>
</dbReference>
<dbReference type="SUPFAM" id="SSF46955">
    <property type="entry name" value="Putative DNA-binding domain"/>
    <property type="match status" value="1"/>
</dbReference>
<dbReference type="Proteomes" id="UP001379533">
    <property type="component" value="Chromosome"/>
</dbReference>
<organism evidence="2 3">
    <name type="scientific">Pendulispora brunnea</name>
    <dbReference type="NCBI Taxonomy" id="2905690"/>
    <lineage>
        <taxon>Bacteria</taxon>
        <taxon>Pseudomonadati</taxon>
        <taxon>Myxococcota</taxon>
        <taxon>Myxococcia</taxon>
        <taxon>Myxococcales</taxon>
        <taxon>Sorangiineae</taxon>
        <taxon>Pendulisporaceae</taxon>
        <taxon>Pendulispora</taxon>
    </lineage>
</organism>
<sequence>MASRGVSSEQTIPEKLRRMVPIAVPREQRHLFGHLHEILHETALAHVAHAMEKARARPHPRGCVLLGPNGEKIELPEAAFYVLERVAEVLARGDAITLVPTHKELTTQQAANFLNVSRQYLVRLLNANEIPYTKTGKHRRLRFEDVAAFKKKKERERRAKLKELASLTEEFGGYPELE</sequence>
<feature type="domain" description="Helix-turn-helix" evidence="1">
    <location>
        <begin position="105"/>
        <end position="152"/>
    </location>
</feature>